<protein>
    <submittedName>
        <fullName evidence="2">Uncharacterized protein</fullName>
    </submittedName>
</protein>
<organism evidence="2">
    <name type="scientific">marine sediment metagenome</name>
    <dbReference type="NCBI Taxonomy" id="412755"/>
    <lineage>
        <taxon>unclassified sequences</taxon>
        <taxon>metagenomes</taxon>
        <taxon>ecological metagenomes</taxon>
    </lineage>
</organism>
<keyword evidence="1" id="KW-0812">Transmembrane</keyword>
<evidence type="ECO:0000256" key="1">
    <source>
        <dbReference type="SAM" id="Phobius"/>
    </source>
</evidence>
<name>A0A0F9E4G3_9ZZZZ</name>
<sequence length="75" mass="9028">MKNIKDIKIIIKQVEGREGEYIAYYKSDFLDATYSVYFRDLCFIKHKSLYVVFPLMLCRAFKLLLLQHFFSVYTT</sequence>
<keyword evidence="1" id="KW-0472">Membrane</keyword>
<reference evidence="2" key="1">
    <citation type="journal article" date="2015" name="Nature">
        <title>Complex archaea that bridge the gap between prokaryotes and eukaryotes.</title>
        <authorList>
            <person name="Spang A."/>
            <person name="Saw J.H."/>
            <person name="Jorgensen S.L."/>
            <person name="Zaremba-Niedzwiedzka K."/>
            <person name="Martijn J."/>
            <person name="Lind A.E."/>
            <person name="van Eijk R."/>
            <person name="Schleper C."/>
            <person name="Guy L."/>
            <person name="Ettema T.J."/>
        </authorList>
    </citation>
    <scope>NUCLEOTIDE SEQUENCE</scope>
</reference>
<dbReference type="AlphaFoldDB" id="A0A0F9E4G3"/>
<dbReference type="EMBL" id="LAZR01026389">
    <property type="protein sequence ID" value="KKL68899.1"/>
    <property type="molecule type" value="Genomic_DNA"/>
</dbReference>
<feature type="transmembrane region" description="Helical" evidence="1">
    <location>
        <begin position="49"/>
        <end position="70"/>
    </location>
</feature>
<keyword evidence="1" id="KW-1133">Transmembrane helix</keyword>
<proteinExistence type="predicted"/>
<accession>A0A0F9E4G3</accession>
<gene>
    <name evidence="2" type="ORF">LCGC14_2120350</name>
</gene>
<evidence type="ECO:0000313" key="2">
    <source>
        <dbReference type="EMBL" id="KKL68899.1"/>
    </source>
</evidence>
<comment type="caution">
    <text evidence="2">The sequence shown here is derived from an EMBL/GenBank/DDBJ whole genome shotgun (WGS) entry which is preliminary data.</text>
</comment>